<organism evidence="10 11">
    <name type="scientific">Tetrapyrgos nigripes</name>
    <dbReference type="NCBI Taxonomy" id="182062"/>
    <lineage>
        <taxon>Eukaryota</taxon>
        <taxon>Fungi</taxon>
        <taxon>Dikarya</taxon>
        <taxon>Basidiomycota</taxon>
        <taxon>Agaricomycotina</taxon>
        <taxon>Agaricomycetes</taxon>
        <taxon>Agaricomycetidae</taxon>
        <taxon>Agaricales</taxon>
        <taxon>Marasmiineae</taxon>
        <taxon>Marasmiaceae</taxon>
        <taxon>Tetrapyrgos</taxon>
    </lineage>
</organism>
<dbReference type="InterPro" id="IPR036395">
    <property type="entry name" value="Cu_fist_DNA-bd_dom_sf"/>
</dbReference>
<comment type="subcellular location">
    <subcellularLocation>
        <location evidence="1">Nucleus</location>
    </subcellularLocation>
</comment>
<dbReference type="GO" id="GO:0005634">
    <property type="term" value="C:nucleus"/>
    <property type="evidence" value="ECO:0007669"/>
    <property type="project" value="UniProtKB-SubCell"/>
</dbReference>
<protein>
    <recommendedName>
        <fullName evidence="9">Copper-fist domain-containing protein</fullName>
    </recommendedName>
</protein>
<evidence type="ECO:0000256" key="3">
    <source>
        <dbReference type="ARBA" id="ARBA00022833"/>
    </source>
</evidence>
<keyword evidence="2" id="KW-0479">Metal-binding</keyword>
<feature type="region of interest" description="Disordered" evidence="8">
    <location>
        <begin position="59"/>
        <end position="89"/>
    </location>
</feature>
<dbReference type="OrthoDB" id="5600085at2759"/>
<feature type="region of interest" description="Disordered" evidence="8">
    <location>
        <begin position="172"/>
        <end position="199"/>
    </location>
</feature>
<evidence type="ECO:0000259" key="9">
    <source>
        <dbReference type="PROSITE" id="PS50073"/>
    </source>
</evidence>
<evidence type="ECO:0000256" key="1">
    <source>
        <dbReference type="ARBA" id="ARBA00004123"/>
    </source>
</evidence>
<keyword evidence="6" id="KW-0804">Transcription</keyword>
<comment type="caution">
    <text evidence="10">The sequence shown here is derived from an EMBL/GenBank/DDBJ whole genome shotgun (WGS) entry which is preliminary data.</text>
</comment>
<evidence type="ECO:0000256" key="8">
    <source>
        <dbReference type="SAM" id="MobiDB-lite"/>
    </source>
</evidence>
<dbReference type="SMART" id="SM00412">
    <property type="entry name" value="Cu_FIST"/>
    <property type="match status" value="1"/>
</dbReference>
<dbReference type="GO" id="GO:0005507">
    <property type="term" value="F:copper ion binding"/>
    <property type="evidence" value="ECO:0007669"/>
    <property type="project" value="InterPro"/>
</dbReference>
<dbReference type="InterPro" id="IPR001083">
    <property type="entry name" value="Cu_fist_DNA-bd_dom"/>
</dbReference>
<dbReference type="GO" id="GO:0006879">
    <property type="term" value="P:intracellular iron ion homeostasis"/>
    <property type="evidence" value="ECO:0007669"/>
    <property type="project" value="TreeGrafter"/>
</dbReference>
<evidence type="ECO:0000256" key="7">
    <source>
        <dbReference type="ARBA" id="ARBA00023242"/>
    </source>
</evidence>
<dbReference type="GO" id="GO:0006878">
    <property type="term" value="P:intracellular copper ion homeostasis"/>
    <property type="evidence" value="ECO:0007669"/>
    <property type="project" value="TreeGrafter"/>
</dbReference>
<dbReference type="AlphaFoldDB" id="A0A8H5CC90"/>
<evidence type="ECO:0000313" key="10">
    <source>
        <dbReference type="EMBL" id="KAF5338446.1"/>
    </source>
</evidence>
<proteinExistence type="predicted"/>
<dbReference type="GO" id="GO:0045944">
    <property type="term" value="P:positive regulation of transcription by RNA polymerase II"/>
    <property type="evidence" value="ECO:0007669"/>
    <property type="project" value="TreeGrafter"/>
</dbReference>
<evidence type="ECO:0000313" key="11">
    <source>
        <dbReference type="Proteomes" id="UP000559256"/>
    </source>
</evidence>
<sequence length="409" mass="43393">MVFVNTKKFACESCIKGHRSSGCHHTDRPLYEIKKKGRPVSQCDRCRQLRKSRRVHSKCNCSASEPGTSSQPERRPVASGGKAPRFIPIAPALPNGLKDAFKASASNGITPPSTRQRVDSLLNPCSCPCVWECSCHKSETVATSSSNSSSEGLATLAHVAELCCSAQQPSDPDSAWHGRASVSHEKAHQRPKHVHVSRPPELPPFLFSDALSPTTEVPNFSVMPPIKEIESLAGSGCTCGVDCNCPGCLEHRGLEHADHERPDCGTACGTCVDHSYGIALPGHESSSTSSIIDRFFARAAALPAPPPNRKMGIGADLDPMNVIVYPMTAIEKKERGVPFGLIEIPKLECCGGRCGCPDGICGCGTSCDGCCSEHSHKDEPEKGTVVPNPSLISAAPHPPAPTRSCCSGA</sequence>
<keyword evidence="5" id="KW-0805">Transcription regulation</keyword>
<dbReference type="Proteomes" id="UP000559256">
    <property type="component" value="Unassembled WGS sequence"/>
</dbReference>
<evidence type="ECO:0000256" key="2">
    <source>
        <dbReference type="ARBA" id="ARBA00022723"/>
    </source>
</evidence>
<dbReference type="FunFam" id="3.90.430.10:FF:000001">
    <property type="entry name" value="Copper fist DNA-binding protein"/>
    <property type="match status" value="1"/>
</dbReference>
<feature type="domain" description="Copper-fist" evidence="9">
    <location>
        <begin position="1"/>
        <end position="40"/>
    </location>
</feature>
<dbReference type="PRINTS" id="PR00617">
    <property type="entry name" value="COPPERFIST"/>
</dbReference>
<feature type="compositionally biased region" description="Polar residues" evidence="8">
    <location>
        <begin position="59"/>
        <end position="71"/>
    </location>
</feature>
<keyword evidence="4" id="KW-0186">Copper</keyword>
<evidence type="ECO:0000256" key="6">
    <source>
        <dbReference type="ARBA" id="ARBA00023163"/>
    </source>
</evidence>
<dbReference type="GO" id="GO:0000981">
    <property type="term" value="F:DNA-binding transcription factor activity, RNA polymerase II-specific"/>
    <property type="evidence" value="ECO:0007669"/>
    <property type="project" value="TreeGrafter"/>
</dbReference>
<keyword evidence="11" id="KW-1185">Reference proteome</keyword>
<evidence type="ECO:0000256" key="4">
    <source>
        <dbReference type="ARBA" id="ARBA00023008"/>
    </source>
</evidence>
<dbReference type="Gene3D" id="3.90.430.10">
    <property type="entry name" value="Copper fist DNA-binding domain"/>
    <property type="match status" value="1"/>
</dbReference>
<dbReference type="SMART" id="SM01090">
    <property type="entry name" value="Copper-fist"/>
    <property type="match status" value="1"/>
</dbReference>
<dbReference type="PANTHER" id="PTHR28088">
    <property type="entry name" value="TRANSCRIPTIONAL ACTIVATOR HAA1-RELATED"/>
    <property type="match status" value="1"/>
</dbReference>
<dbReference type="SUPFAM" id="SSF57879">
    <property type="entry name" value="Zinc domain conserved in yeast copper-regulated transcription factors"/>
    <property type="match status" value="1"/>
</dbReference>
<dbReference type="EMBL" id="JAACJM010000196">
    <property type="protein sequence ID" value="KAF5338446.1"/>
    <property type="molecule type" value="Genomic_DNA"/>
</dbReference>
<dbReference type="InterPro" id="IPR051763">
    <property type="entry name" value="Copper_Homeo_Regul"/>
</dbReference>
<feature type="region of interest" description="Disordered" evidence="8">
    <location>
        <begin position="377"/>
        <end position="409"/>
    </location>
</feature>
<dbReference type="GO" id="GO:0000978">
    <property type="term" value="F:RNA polymerase II cis-regulatory region sequence-specific DNA binding"/>
    <property type="evidence" value="ECO:0007669"/>
    <property type="project" value="TreeGrafter"/>
</dbReference>
<accession>A0A8H5CC90</accession>
<dbReference type="PROSITE" id="PS50073">
    <property type="entry name" value="COPPER_FIST_2"/>
    <property type="match status" value="1"/>
</dbReference>
<dbReference type="Pfam" id="PF00649">
    <property type="entry name" value="Copper-fist"/>
    <property type="match status" value="1"/>
</dbReference>
<evidence type="ECO:0000256" key="5">
    <source>
        <dbReference type="ARBA" id="ARBA00023015"/>
    </source>
</evidence>
<keyword evidence="7" id="KW-0539">Nucleus</keyword>
<reference evidence="10 11" key="1">
    <citation type="journal article" date="2020" name="ISME J.">
        <title>Uncovering the hidden diversity of litter-decomposition mechanisms in mushroom-forming fungi.</title>
        <authorList>
            <person name="Floudas D."/>
            <person name="Bentzer J."/>
            <person name="Ahren D."/>
            <person name="Johansson T."/>
            <person name="Persson P."/>
            <person name="Tunlid A."/>
        </authorList>
    </citation>
    <scope>NUCLEOTIDE SEQUENCE [LARGE SCALE GENOMIC DNA]</scope>
    <source>
        <strain evidence="10 11">CBS 291.85</strain>
    </source>
</reference>
<dbReference type="PANTHER" id="PTHR28088:SF5">
    <property type="entry name" value="TRANSCRIPTIONAL ACTIVATOR HAA1-RELATED"/>
    <property type="match status" value="1"/>
</dbReference>
<keyword evidence="3" id="KW-0862">Zinc</keyword>
<name>A0A8H5CC90_9AGAR</name>
<gene>
    <name evidence="10" type="ORF">D9758_012236</name>
</gene>